<reference evidence="3 4" key="1">
    <citation type="submission" date="2019-08" db="EMBL/GenBank/DDBJ databases">
        <title>Deep-cultivation of Planctomycetes and their phenomic and genomic characterization uncovers novel biology.</title>
        <authorList>
            <person name="Wiegand S."/>
            <person name="Jogler M."/>
            <person name="Boedeker C."/>
            <person name="Pinto D."/>
            <person name="Vollmers J."/>
            <person name="Rivas-Marin E."/>
            <person name="Kohn T."/>
            <person name="Peeters S.H."/>
            <person name="Heuer A."/>
            <person name="Rast P."/>
            <person name="Oberbeckmann S."/>
            <person name="Bunk B."/>
            <person name="Jeske O."/>
            <person name="Meyerdierks A."/>
            <person name="Storesund J.E."/>
            <person name="Kallscheuer N."/>
            <person name="Luecker S."/>
            <person name="Lage O.M."/>
            <person name="Pohl T."/>
            <person name="Merkel B.J."/>
            <person name="Hornburger P."/>
            <person name="Mueller R.-W."/>
            <person name="Bruemmer F."/>
            <person name="Labrenz M."/>
            <person name="Spormann A.M."/>
            <person name="Op den Camp H."/>
            <person name="Overmann J."/>
            <person name="Amann R."/>
            <person name="Jetten M.S.M."/>
            <person name="Mascher T."/>
            <person name="Medema M.H."/>
            <person name="Devos D.P."/>
            <person name="Kaster A.-K."/>
            <person name="Ovreas L."/>
            <person name="Rohde M."/>
            <person name="Galperin M.Y."/>
            <person name="Jogler C."/>
        </authorList>
    </citation>
    <scope>NUCLEOTIDE SEQUENCE [LARGE SCALE GENOMIC DNA]</scope>
    <source>
        <strain evidence="3 4">OJF2</strain>
    </source>
</reference>
<organism evidence="3 4">
    <name type="scientific">Aquisphaera giovannonii</name>
    <dbReference type="NCBI Taxonomy" id="406548"/>
    <lineage>
        <taxon>Bacteria</taxon>
        <taxon>Pseudomonadati</taxon>
        <taxon>Planctomycetota</taxon>
        <taxon>Planctomycetia</taxon>
        <taxon>Isosphaerales</taxon>
        <taxon>Isosphaeraceae</taxon>
        <taxon>Aquisphaera</taxon>
    </lineage>
</organism>
<dbReference type="GO" id="GO:0006596">
    <property type="term" value="P:polyamine biosynthetic process"/>
    <property type="evidence" value="ECO:0007669"/>
    <property type="project" value="UniProtKB-KW"/>
</dbReference>
<dbReference type="EMBL" id="CP042997">
    <property type="protein sequence ID" value="QEH37683.1"/>
    <property type="molecule type" value="Genomic_DNA"/>
</dbReference>
<feature type="transmembrane region" description="Helical" evidence="2">
    <location>
        <begin position="356"/>
        <end position="379"/>
    </location>
</feature>
<dbReference type="PANTHER" id="PTHR43317:SF1">
    <property type="entry name" value="THERMOSPERMINE SYNTHASE ACAULIS5"/>
    <property type="match status" value="1"/>
</dbReference>
<evidence type="ECO:0000313" key="3">
    <source>
        <dbReference type="EMBL" id="QEH37683.1"/>
    </source>
</evidence>
<gene>
    <name evidence="3" type="ORF">OJF2_62740</name>
</gene>
<dbReference type="PANTHER" id="PTHR43317">
    <property type="entry name" value="THERMOSPERMINE SYNTHASE ACAULIS5"/>
    <property type="match status" value="1"/>
</dbReference>
<feature type="transmembrane region" description="Helical" evidence="2">
    <location>
        <begin position="242"/>
        <end position="264"/>
    </location>
</feature>
<feature type="transmembrane region" description="Helical" evidence="2">
    <location>
        <begin position="124"/>
        <end position="144"/>
    </location>
</feature>
<feature type="transmembrane region" description="Helical" evidence="2">
    <location>
        <begin position="270"/>
        <end position="289"/>
    </location>
</feature>
<keyword evidence="2" id="KW-1133">Transmembrane helix</keyword>
<keyword evidence="4" id="KW-1185">Reference proteome</keyword>
<dbReference type="InterPro" id="IPR029063">
    <property type="entry name" value="SAM-dependent_MTases_sf"/>
</dbReference>
<dbReference type="NCBIfam" id="NF037959">
    <property type="entry name" value="MFS_SpdSyn"/>
    <property type="match status" value="1"/>
</dbReference>
<dbReference type="KEGG" id="agv:OJF2_62740"/>
<protein>
    <submittedName>
        <fullName evidence="3">Spermidine synthase</fullName>
    </submittedName>
</protein>
<keyword evidence="2" id="KW-0472">Membrane</keyword>
<evidence type="ECO:0000256" key="1">
    <source>
        <dbReference type="ARBA" id="ARBA00023115"/>
    </source>
</evidence>
<feature type="transmembrane region" description="Helical" evidence="2">
    <location>
        <begin position="385"/>
        <end position="403"/>
    </location>
</feature>
<feature type="transmembrane region" description="Helical" evidence="2">
    <location>
        <begin position="165"/>
        <end position="185"/>
    </location>
</feature>
<proteinExistence type="predicted"/>
<feature type="transmembrane region" description="Helical" evidence="2">
    <location>
        <begin position="59"/>
        <end position="78"/>
    </location>
</feature>
<name>A0A5B9WAY5_9BACT</name>
<evidence type="ECO:0000313" key="4">
    <source>
        <dbReference type="Proteomes" id="UP000324233"/>
    </source>
</evidence>
<dbReference type="AlphaFoldDB" id="A0A5B9WAY5"/>
<keyword evidence="2" id="KW-0812">Transmembrane</keyword>
<feature type="transmembrane region" description="Helical" evidence="2">
    <location>
        <begin position="410"/>
        <end position="427"/>
    </location>
</feature>
<dbReference type="SUPFAM" id="SSF53335">
    <property type="entry name" value="S-adenosyl-L-methionine-dependent methyltransferases"/>
    <property type="match status" value="1"/>
</dbReference>
<feature type="transmembrane region" description="Helical" evidence="2">
    <location>
        <begin position="326"/>
        <end position="344"/>
    </location>
</feature>
<keyword evidence="1" id="KW-0620">Polyamine biosynthesis</keyword>
<feature type="transmembrane region" description="Helical" evidence="2">
    <location>
        <begin position="90"/>
        <end position="109"/>
    </location>
</feature>
<accession>A0A5B9WAY5</accession>
<feature type="transmembrane region" description="Helical" evidence="2">
    <location>
        <begin position="21"/>
        <end position="39"/>
    </location>
</feature>
<sequence>MDVEVQGAVTSPGLRRLREDGALALLFGLTLFAAAWLLFVVQPMIGKMMLPLLGGTPAVWNTCMLFFQAALLGGYAYAHLLTARLSRRKGMLVHGGLILLALASLPIAARSDEALTSGGAAHPAAWLLGQLSVTAGLPFFVVAATAPLLQRWFAGTGHPSARDPYFLYAASNLGSMLALLGYPFLVEPNLTLAAQSSGWAAGYGLLGLLVLGCGVAAARDARRAPPPPMEEAVDVRPRAKDWPAWVGLAFIPSSLLLGVTTFLTTDLAPFPLLWVVPLAIYLLTFILAFGSHTWLPHAWIVRLAAPSLVFLMVLLCLHANETGWVPVHLAVFFLAAMACHGELVRHRPRASRLTEFYLAMSLGGALGGLFNAIVAPLAFSWVAEYPLMLVVAATVAAGLAAGAGWRRPSLAELVLPVLLGVALLWLAPGLLDQLGLRSGRLGIILTYSLAGLIALGFWWRGRAVGLGLALAAMLLASQSDLNYEGVVRVQERNFFGVLRVADDATGEYRRLIHSGTLHGIQSLDPSRRDEPLSYYHRTGPFGQVFREWSASAAAGASRKVAAVGLGAGSLVSYATPEQDWTFFEIDPDVVRIAEDPALFTYLKDCRAGAWHVEIGDARLRLRRADDASFGLIVLDAFSSDAIPTHLLTREALAMERAKLAPGGLIAFHISNRFIDLAPVLGRLADDAGMAARVRADVHLAPGLMEQGKLGSIWLVMAADEASLGVLGRDPGWARPPSTAERVWTDDQSDIVRHLRLDLR</sequence>
<feature type="transmembrane region" description="Helical" evidence="2">
    <location>
        <begin position="197"/>
        <end position="221"/>
    </location>
</feature>
<dbReference type="Gene3D" id="3.40.50.150">
    <property type="entry name" value="Vaccinia Virus protein VP39"/>
    <property type="match status" value="1"/>
</dbReference>
<feature type="transmembrane region" description="Helical" evidence="2">
    <location>
        <begin position="439"/>
        <end position="459"/>
    </location>
</feature>
<dbReference type="Proteomes" id="UP000324233">
    <property type="component" value="Chromosome"/>
</dbReference>
<feature type="transmembrane region" description="Helical" evidence="2">
    <location>
        <begin position="301"/>
        <end position="320"/>
    </location>
</feature>
<evidence type="ECO:0000256" key="2">
    <source>
        <dbReference type="SAM" id="Phobius"/>
    </source>
</evidence>